<evidence type="ECO:0000256" key="6">
    <source>
        <dbReference type="ARBA" id="ARBA00022496"/>
    </source>
</evidence>
<proteinExistence type="inferred from homology"/>
<dbReference type="HAMAP" id="MF_00221">
    <property type="entry name" value="NRAMP"/>
    <property type="match status" value="1"/>
</dbReference>
<dbReference type="GO" id="GO:0030670">
    <property type="term" value="C:phagocytic vesicle membrane"/>
    <property type="evidence" value="ECO:0007669"/>
    <property type="project" value="TreeGrafter"/>
</dbReference>
<comment type="subcellular location">
    <subcellularLocation>
        <location evidence="1">Late endosome membrane</location>
        <topology evidence="1">Multi-pass membrane protein</topology>
    </subcellularLocation>
    <subcellularLocation>
        <location evidence="2">Lysosome membrane</location>
        <topology evidence="2">Multi-pass membrane protein</topology>
    </subcellularLocation>
</comment>
<sequence>AGCHLPSSSSLSPSGLTRSLNRGQEQSYSTGRSPMPPQRLGTQDQTYLDELITIPKGSGPGFSFRKLWAFTGPGFLMSIAYLDPGNVESDLQSGALAGFKLLWVLLWATVLGLLCQRLAIRLGVVTGKDLGEICYLYYPKVPRLLLWLMIEIAIIGSDMQEVIGTAIAFSLLSAGRIPLWGGVLITIVDTLFFLFLDKYGLRKLEAFFGFLIMLMALTFGYEYVVVGPEQVEVLKGIFLPSCPGCGRKELLQAMGIIGAIIMPHNIFLHSSLVKTRVIDRSKKEAVQEANMYFLIESCLALFVSFLINLFVMTVFGEAFYHQRNEDVHNKCINSSISHYADIFPTNNQTVSVDIYQGGVILGCYFGAAALYIWGIGILAAGQSSTMTGTYAGQFVMEGFLQLRWSRFTRVLFTRSFAILPTVFVAAFKDVSHLTGMNDLLNALQSILLPFAVLPVLTFTSLLPGHGEVLMILITGLICAINVYFVVDFLPTLHGLEYHIPLGLLLVVYLAFVAYLIWTCSIAHGARFLARGHHSRFNFGLALDPTGTR</sequence>
<feature type="transmembrane region" description="Helical" evidence="21">
    <location>
        <begin position="289"/>
        <end position="315"/>
    </location>
</feature>
<name>A0A8D2NM53_ZOSLA</name>
<comment type="similarity">
    <text evidence="3">Belongs to the NRAMP family.</text>
</comment>
<evidence type="ECO:0000256" key="20">
    <source>
        <dbReference type="SAM" id="MobiDB-lite"/>
    </source>
</evidence>
<accession>A0A8D2NM53</accession>
<evidence type="ECO:0000256" key="15">
    <source>
        <dbReference type="ARBA" id="ARBA00032337"/>
    </source>
</evidence>
<keyword evidence="8" id="KW-0967">Endosome</keyword>
<feature type="transmembrane region" description="Helical" evidence="21">
    <location>
        <begin position="177"/>
        <end position="196"/>
    </location>
</feature>
<keyword evidence="7 21" id="KW-0812">Transmembrane</keyword>
<keyword evidence="11" id="KW-0406">Ion transport</keyword>
<keyword evidence="14" id="KW-0458">Lysosome</keyword>
<evidence type="ECO:0000313" key="23">
    <source>
        <dbReference type="Proteomes" id="UP000694401"/>
    </source>
</evidence>
<evidence type="ECO:0000256" key="9">
    <source>
        <dbReference type="ARBA" id="ARBA00022989"/>
    </source>
</evidence>
<evidence type="ECO:0000256" key="14">
    <source>
        <dbReference type="ARBA" id="ARBA00023228"/>
    </source>
</evidence>
<comment type="function">
    <text evidence="17">Macrophage-specific antiporter that fluxes metal ions in either direction against a proton gradient. Localized to late endosomal lysosomal membranes, delivers bivalent cations from the cytosol into these acidic compartments where they may directly affect antimicrobial activity. Involved in iron metabolism and host natural resistance to infection with intracellular parasites. Pathogen resistance involves sequestration of Fe(2+) and Mn(2+), cofactors of both prokaryotic and eukaryotic catalases and superoxide dismutases, not only to protect the macrophage against its own generation of reactive oxygen species, but to deny the cations to the pathogen for synthesis of its protective enzymes.</text>
</comment>
<evidence type="ECO:0000256" key="10">
    <source>
        <dbReference type="ARBA" id="ARBA00023004"/>
    </source>
</evidence>
<feature type="transmembrane region" description="Helical" evidence="21">
    <location>
        <begin position="208"/>
        <end position="226"/>
    </location>
</feature>
<feature type="transmembrane region" description="Helical" evidence="21">
    <location>
        <begin position="250"/>
        <end position="268"/>
    </location>
</feature>
<dbReference type="GO" id="GO:0005381">
    <property type="term" value="F:iron ion transmembrane transporter activity"/>
    <property type="evidence" value="ECO:0007669"/>
    <property type="project" value="TreeGrafter"/>
</dbReference>
<keyword evidence="23" id="KW-1185">Reference proteome</keyword>
<evidence type="ECO:0000256" key="21">
    <source>
        <dbReference type="SAM" id="Phobius"/>
    </source>
</evidence>
<evidence type="ECO:0000256" key="18">
    <source>
        <dbReference type="ARBA" id="ARBA00047695"/>
    </source>
</evidence>
<keyword evidence="10" id="KW-0408">Iron</keyword>
<keyword evidence="6" id="KW-0410">Iron transport</keyword>
<reference evidence="22" key="1">
    <citation type="submission" date="2025-08" db="UniProtKB">
        <authorList>
            <consortium name="Ensembl"/>
        </authorList>
    </citation>
    <scope>IDENTIFICATION</scope>
</reference>
<evidence type="ECO:0000256" key="7">
    <source>
        <dbReference type="ARBA" id="ARBA00022692"/>
    </source>
</evidence>
<dbReference type="GO" id="GO:0051139">
    <property type="term" value="F:metal cation:proton antiporter activity"/>
    <property type="evidence" value="ECO:0007669"/>
    <property type="project" value="TreeGrafter"/>
</dbReference>
<evidence type="ECO:0000256" key="4">
    <source>
        <dbReference type="ARBA" id="ARBA00015099"/>
    </source>
</evidence>
<feature type="transmembrane region" description="Helical" evidence="21">
    <location>
        <begin position="354"/>
        <end position="380"/>
    </location>
</feature>
<comment type="catalytic activity">
    <reaction evidence="19">
        <text>Mn(2+)(in) + H(+)(out) = Mn(2+)(out) + H(+)(in)</text>
        <dbReference type="Rhea" id="RHEA:73063"/>
        <dbReference type="ChEBI" id="CHEBI:15378"/>
        <dbReference type="ChEBI" id="CHEBI:29035"/>
    </reaction>
</comment>
<dbReference type="NCBIfam" id="NF037982">
    <property type="entry name" value="Nramp_1"/>
    <property type="match status" value="1"/>
</dbReference>
<feature type="compositionally biased region" description="Polar residues" evidence="20">
    <location>
        <begin position="15"/>
        <end position="32"/>
    </location>
</feature>
<evidence type="ECO:0000256" key="12">
    <source>
        <dbReference type="ARBA" id="ARBA00023136"/>
    </source>
</evidence>
<protein>
    <recommendedName>
        <fullName evidence="4">Natural resistance-associated macrophage protein 1</fullName>
    </recommendedName>
    <alternativeName>
        <fullName evidence="15">Solute carrier family 11 member 1</fullName>
    </alternativeName>
</protein>
<dbReference type="Proteomes" id="UP000694401">
    <property type="component" value="Unassembled WGS sequence"/>
</dbReference>
<keyword evidence="12 21" id="KW-0472">Membrane</keyword>
<comment type="catalytic activity">
    <reaction evidence="18">
        <text>Zn(2+)(in) + H(+)(out) = Zn(2+)(out) + H(+)(in)</text>
        <dbReference type="Rhea" id="RHEA:28839"/>
        <dbReference type="ChEBI" id="CHEBI:15378"/>
        <dbReference type="ChEBI" id="CHEBI:29105"/>
    </reaction>
</comment>
<feature type="transmembrane region" description="Helical" evidence="21">
    <location>
        <begin position="102"/>
        <end position="124"/>
    </location>
</feature>
<reference evidence="22" key="2">
    <citation type="submission" date="2025-09" db="UniProtKB">
        <authorList>
            <consortium name="Ensembl"/>
        </authorList>
    </citation>
    <scope>IDENTIFICATION</scope>
</reference>
<keyword evidence="13" id="KW-0325">Glycoprotein</keyword>
<dbReference type="GO" id="GO:0005765">
    <property type="term" value="C:lysosomal membrane"/>
    <property type="evidence" value="ECO:0007669"/>
    <property type="project" value="UniProtKB-SubCell"/>
</dbReference>
<dbReference type="InterPro" id="IPR001046">
    <property type="entry name" value="NRAMP_fam"/>
</dbReference>
<dbReference type="PANTHER" id="PTHR11706:SF52">
    <property type="entry name" value="NATURAL RESISTANCE-ASSOCIATED MACROPHAGE PROTEIN 1"/>
    <property type="match status" value="1"/>
</dbReference>
<evidence type="ECO:0000256" key="17">
    <source>
        <dbReference type="ARBA" id="ARBA00035618"/>
    </source>
</evidence>
<evidence type="ECO:0000256" key="8">
    <source>
        <dbReference type="ARBA" id="ARBA00022753"/>
    </source>
</evidence>
<keyword evidence="9 21" id="KW-1133">Transmembrane helix</keyword>
<dbReference type="Pfam" id="PF01566">
    <property type="entry name" value="Nramp"/>
    <property type="match status" value="1"/>
</dbReference>
<evidence type="ECO:0000256" key="1">
    <source>
        <dbReference type="ARBA" id="ARBA00004107"/>
    </source>
</evidence>
<organism evidence="22 23">
    <name type="scientific">Zosterops lateralis melanops</name>
    <dbReference type="NCBI Taxonomy" id="1220523"/>
    <lineage>
        <taxon>Eukaryota</taxon>
        <taxon>Metazoa</taxon>
        <taxon>Chordata</taxon>
        <taxon>Craniata</taxon>
        <taxon>Vertebrata</taxon>
        <taxon>Euteleostomi</taxon>
        <taxon>Archelosauria</taxon>
        <taxon>Archosauria</taxon>
        <taxon>Dinosauria</taxon>
        <taxon>Saurischia</taxon>
        <taxon>Theropoda</taxon>
        <taxon>Coelurosauria</taxon>
        <taxon>Aves</taxon>
        <taxon>Neognathae</taxon>
        <taxon>Neoaves</taxon>
        <taxon>Telluraves</taxon>
        <taxon>Australaves</taxon>
        <taxon>Passeriformes</taxon>
        <taxon>Sylvioidea</taxon>
        <taxon>Zosteropidae</taxon>
        <taxon>Zosterops</taxon>
    </lineage>
</organism>
<evidence type="ECO:0000256" key="16">
    <source>
        <dbReference type="ARBA" id="ARBA00035584"/>
    </source>
</evidence>
<dbReference type="GO" id="GO:0015086">
    <property type="term" value="F:cadmium ion transmembrane transporter activity"/>
    <property type="evidence" value="ECO:0007669"/>
    <property type="project" value="TreeGrafter"/>
</dbReference>
<feature type="transmembrane region" description="Helical" evidence="21">
    <location>
        <begin position="468"/>
        <end position="486"/>
    </location>
</feature>
<feature type="transmembrane region" description="Helical" evidence="21">
    <location>
        <begin position="144"/>
        <end position="171"/>
    </location>
</feature>
<comment type="catalytic activity">
    <reaction evidence="16">
        <text>Fe(2+)(in) + H(+)(out) = Fe(2+)(out) + H(+)(in)</text>
        <dbReference type="Rhea" id="RHEA:29439"/>
        <dbReference type="ChEBI" id="CHEBI:15378"/>
        <dbReference type="ChEBI" id="CHEBI:29033"/>
    </reaction>
</comment>
<evidence type="ECO:0000256" key="11">
    <source>
        <dbReference type="ARBA" id="ARBA00023065"/>
    </source>
</evidence>
<evidence type="ECO:0000256" key="3">
    <source>
        <dbReference type="ARBA" id="ARBA00006670"/>
    </source>
</evidence>
<feature type="region of interest" description="Disordered" evidence="20">
    <location>
        <begin position="1"/>
        <end position="40"/>
    </location>
</feature>
<dbReference type="GO" id="GO:0031902">
    <property type="term" value="C:late endosome membrane"/>
    <property type="evidence" value="ECO:0007669"/>
    <property type="project" value="UniProtKB-SubCell"/>
</dbReference>
<dbReference type="AlphaFoldDB" id="A0A8D2NM53"/>
<evidence type="ECO:0000256" key="13">
    <source>
        <dbReference type="ARBA" id="ARBA00023180"/>
    </source>
</evidence>
<dbReference type="NCBIfam" id="TIGR01197">
    <property type="entry name" value="nramp"/>
    <property type="match status" value="1"/>
</dbReference>
<evidence type="ECO:0000313" key="22">
    <source>
        <dbReference type="Ensembl" id="ENSZLMP00000001602.1"/>
    </source>
</evidence>
<feature type="transmembrane region" description="Helical" evidence="21">
    <location>
        <begin position="439"/>
        <end position="461"/>
    </location>
</feature>
<dbReference type="PRINTS" id="PR00447">
    <property type="entry name" value="NATRESASSCMP"/>
</dbReference>
<evidence type="ECO:0000256" key="19">
    <source>
        <dbReference type="ARBA" id="ARBA00048522"/>
    </source>
</evidence>
<dbReference type="Ensembl" id="ENSZLMT00000001672.1">
    <property type="protein sequence ID" value="ENSZLMP00000001602.1"/>
    <property type="gene ID" value="ENSZLMG00000001191.1"/>
</dbReference>
<feature type="transmembrane region" description="Helical" evidence="21">
    <location>
        <begin position="410"/>
        <end position="427"/>
    </location>
</feature>
<evidence type="ECO:0000256" key="5">
    <source>
        <dbReference type="ARBA" id="ARBA00022448"/>
    </source>
</evidence>
<dbReference type="GO" id="GO:0005384">
    <property type="term" value="F:manganese ion transmembrane transporter activity"/>
    <property type="evidence" value="ECO:0007669"/>
    <property type="project" value="TreeGrafter"/>
</dbReference>
<feature type="transmembrane region" description="Helical" evidence="21">
    <location>
        <begin position="498"/>
        <end position="517"/>
    </location>
</feature>
<dbReference type="GO" id="GO:0005886">
    <property type="term" value="C:plasma membrane"/>
    <property type="evidence" value="ECO:0007669"/>
    <property type="project" value="TreeGrafter"/>
</dbReference>
<evidence type="ECO:0000256" key="2">
    <source>
        <dbReference type="ARBA" id="ARBA00004155"/>
    </source>
</evidence>
<feature type="compositionally biased region" description="Low complexity" evidence="20">
    <location>
        <begin position="1"/>
        <end position="14"/>
    </location>
</feature>
<keyword evidence="5" id="KW-0813">Transport</keyword>
<dbReference type="PANTHER" id="PTHR11706">
    <property type="entry name" value="SOLUTE CARRIER PROTEIN FAMILY 11 MEMBER"/>
    <property type="match status" value="1"/>
</dbReference>